<proteinExistence type="predicted"/>
<dbReference type="AlphaFoldDB" id="A0A0A9HJF2"/>
<organism evidence="1">
    <name type="scientific">Arundo donax</name>
    <name type="common">Giant reed</name>
    <name type="synonym">Donax arundinaceus</name>
    <dbReference type="NCBI Taxonomy" id="35708"/>
    <lineage>
        <taxon>Eukaryota</taxon>
        <taxon>Viridiplantae</taxon>
        <taxon>Streptophyta</taxon>
        <taxon>Embryophyta</taxon>
        <taxon>Tracheophyta</taxon>
        <taxon>Spermatophyta</taxon>
        <taxon>Magnoliopsida</taxon>
        <taxon>Liliopsida</taxon>
        <taxon>Poales</taxon>
        <taxon>Poaceae</taxon>
        <taxon>PACMAD clade</taxon>
        <taxon>Arundinoideae</taxon>
        <taxon>Arundineae</taxon>
        <taxon>Arundo</taxon>
    </lineage>
</organism>
<sequence>MDTKNPSKRNFNVNSRKLTCNLTMNVSEACSQIIQPNEKGHVCKAVNHFLVVLHRIS</sequence>
<dbReference type="EMBL" id="GBRH01162915">
    <property type="protein sequence ID" value="JAE34981.1"/>
    <property type="molecule type" value="Transcribed_RNA"/>
</dbReference>
<accession>A0A0A9HJF2</accession>
<name>A0A0A9HJF2_ARUDO</name>
<protein>
    <submittedName>
        <fullName evidence="1">Uncharacterized protein</fullName>
    </submittedName>
</protein>
<evidence type="ECO:0000313" key="1">
    <source>
        <dbReference type="EMBL" id="JAE34981.1"/>
    </source>
</evidence>
<reference evidence="1" key="2">
    <citation type="journal article" date="2015" name="Data Brief">
        <title>Shoot transcriptome of the giant reed, Arundo donax.</title>
        <authorList>
            <person name="Barrero R.A."/>
            <person name="Guerrero F.D."/>
            <person name="Moolhuijzen P."/>
            <person name="Goolsby J.A."/>
            <person name="Tidwell J."/>
            <person name="Bellgard S.E."/>
            <person name="Bellgard M.I."/>
        </authorList>
    </citation>
    <scope>NUCLEOTIDE SEQUENCE</scope>
    <source>
        <tissue evidence="1">Shoot tissue taken approximately 20 cm above the soil surface</tissue>
    </source>
</reference>
<reference evidence="1" key="1">
    <citation type="submission" date="2014-09" db="EMBL/GenBank/DDBJ databases">
        <authorList>
            <person name="Magalhaes I.L.F."/>
            <person name="Oliveira U."/>
            <person name="Santos F.R."/>
            <person name="Vidigal T.H.D.A."/>
            <person name="Brescovit A.D."/>
            <person name="Santos A.J."/>
        </authorList>
    </citation>
    <scope>NUCLEOTIDE SEQUENCE</scope>
    <source>
        <tissue evidence="1">Shoot tissue taken approximately 20 cm above the soil surface</tissue>
    </source>
</reference>